<reference evidence="2" key="1">
    <citation type="journal article" date="2018" name="Genome Biol.">
        <title>SKESA: strategic k-mer extension for scrupulous assemblies.</title>
        <authorList>
            <person name="Souvorov A."/>
            <person name="Agarwala R."/>
            <person name="Lipman D.J."/>
        </authorList>
    </citation>
    <scope>NUCLEOTIDE SEQUENCE</scope>
    <source>
        <strain evidence="2">M138</strain>
    </source>
</reference>
<accession>A0A702BEH0</accession>
<dbReference type="Pfam" id="PF14301">
    <property type="entry name" value="DUF4376"/>
    <property type="match status" value="1"/>
</dbReference>
<comment type="caution">
    <text evidence="2">The sequence shown here is derived from an EMBL/GenBank/DDBJ whole genome shotgun (WGS) entry which is preliminary data.</text>
</comment>
<reference evidence="2" key="2">
    <citation type="submission" date="2018-07" db="EMBL/GenBank/DDBJ databases">
        <authorList>
            <consortium name="NCBI Pathogen Detection Project"/>
        </authorList>
    </citation>
    <scope>NUCLEOTIDE SEQUENCE</scope>
    <source>
        <strain evidence="2">M138</strain>
    </source>
</reference>
<feature type="domain" description="DUF4376" evidence="1">
    <location>
        <begin position="74"/>
        <end position="180"/>
    </location>
</feature>
<proteinExistence type="predicted"/>
<dbReference type="InterPro" id="IPR025484">
    <property type="entry name" value="DUF4376"/>
</dbReference>
<name>A0A702BEH0_SALET</name>
<evidence type="ECO:0000259" key="1">
    <source>
        <dbReference type="Pfam" id="PF14301"/>
    </source>
</evidence>
<evidence type="ECO:0000313" key="2">
    <source>
        <dbReference type="EMBL" id="HAC6676693.1"/>
    </source>
</evidence>
<organism evidence="2">
    <name type="scientific">Salmonella enterica subsp. enterica serovar Eastbourne</name>
    <dbReference type="NCBI Taxonomy" id="486993"/>
    <lineage>
        <taxon>Bacteria</taxon>
        <taxon>Pseudomonadati</taxon>
        <taxon>Pseudomonadota</taxon>
        <taxon>Gammaproteobacteria</taxon>
        <taxon>Enterobacterales</taxon>
        <taxon>Enterobacteriaceae</taxon>
        <taxon>Salmonella</taxon>
    </lineage>
</organism>
<sequence length="190" mass="21457">MNAEVIKDVKNAVYNEDGSVTCDVLPAGMDSYLPYTASRNDTTPFGQLLWQQLAAGTYGKITPFTVTPDMIEGAREQKRREINAWRNAQENASYTFTFRDHTWDYGKAAQSRLEPVAMLAKNGQLPEGFFWTDANNEDIPMTPADIQALEAAMIGAMVTKGFEIHQRQRQMKQALDKLNTLEEIRTFRVA</sequence>
<gene>
    <name evidence="2" type="ORF">G0D12_13365</name>
</gene>
<dbReference type="EMBL" id="DAAMHJ010000010">
    <property type="protein sequence ID" value="HAC6676693.1"/>
    <property type="molecule type" value="Genomic_DNA"/>
</dbReference>
<protein>
    <submittedName>
        <fullName evidence="2">DUF4376 domain-containing protein</fullName>
    </submittedName>
</protein>
<dbReference type="AlphaFoldDB" id="A0A702BEH0"/>